<keyword evidence="2 7" id="KW-0349">Heme</keyword>
<keyword evidence="6 7" id="KW-0408">Iron</keyword>
<dbReference type="STRING" id="554083.BKD30_10650"/>
<comment type="similarity">
    <text evidence="1 7">Belongs to the CcmH/CycL/Ccl2/NrfF family.</text>
</comment>
<feature type="domain" description="CcmH/CycL/Ccl2/NrfF N-terminal" evidence="8">
    <location>
        <begin position="27"/>
        <end position="148"/>
    </location>
</feature>
<dbReference type="InterPro" id="IPR005616">
    <property type="entry name" value="CcmH/CycL/Ccl2/NrfF_N"/>
</dbReference>
<keyword evidence="7" id="KW-0472">Membrane</keyword>
<gene>
    <name evidence="9" type="ORF">BKD30_10650</name>
</gene>
<sequence>MLRGRFRWRGGAVIAAAIAALLTVIVVGLLVAQPTTADRAYTLEQRLRCPTCKSVAISESPSQTAASMRQIVADQVAAGRSDEQIIAYFTERYGQWVLLDPPPAGAGLLLWLLPLVAAAVGVVVLLTRRRRPPDEAADLPEPERRVLEAALREYRSRAEDDEP</sequence>
<dbReference type="PANTHER" id="PTHR47870:SF1">
    <property type="entry name" value="CYTOCHROME C-TYPE BIOGENESIS PROTEIN CCMH"/>
    <property type="match status" value="1"/>
</dbReference>
<proteinExistence type="inferred from homology"/>
<evidence type="ECO:0000256" key="6">
    <source>
        <dbReference type="ARBA" id="ARBA00023004"/>
    </source>
</evidence>
<dbReference type="Proteomes" id="UP000187085">
    <property type="component" value="Unassembled WGS sequence"/>
</dbReference>
<evidence type="ECO:0000313" key="9">
    <source>
        <dbReference type="EMBL" id="OMH23827.1"/>
    </source>
</evidence>
<organism evidence="9 10">
    <name type="scientific">Tersicoccus phoenicis</name>
    <dbReference type="NCBI Taxonomy" id="554083"/>
    <lineage>
        <taxon>Bacteria</taxon>
        <taxon>Bacillati</taxon>
        <taxon>Actinomycetota</taxon>
        <taxon>Actinomycetes</taxon>
        <taxon>Micrococcales</taxon>
        <taxon>Micrococcaceae</taxon>
        <taxon>Tersicoccus</taxon>
    </lineage>
</organism>
<dbReference type="EMBL" id="MRDE01000068">
    <property type="protein sequence ID" value="OMH23827.1"/>
    <property type="molecule type" value="Genomic_DNA"/>
</dbReference>
<evidence type="ECO:0000256" key="7">
    <source>
        <dbReference type="RuleBase" id="RU364112"/>
    </source>
</evidence>
<protein>
    <recommendedName>
        <fullName evidence="7">Cytochrome c-type biogenesis protein</fullName>
    </recommendedName>
</protein>
<evidence type="ECO:0000256" key="4">
    <source>
        <dbReference type="ARBA" id="ARBA00022729"/>
    </source>
</evidence>
<dbReference type="InterPro" id="IPR051263">
    <property type="entry name" value="C-type_cytochrome_biogenesis"/>
</dbReference>
<keyword evidence="3 7" id="KW-0479">Metal-binding</keyword>
<evidence type="ECO:0000256" key="3">
    <source>
        <dbReference type="ARBA" id="ARBA00022723"/>
    </source>
</evidence>
<accession>A0A1R1L8I6</accession>
<keyword evidence="5" id="KW-0201">Cytochrome c-type biogenesis</keyword>
<dbReference type="PANTHER" id="PTHR47870">
    <property type="entry name" value="CYTOCHROME C-TYPE BIOGENESIS PROTEIN CCMH"/>
    <property type="match status" value="1"/>
</dbReference>
<comment type="function">
    <text evidence="7">Possible subunit of a heme lyase.</text>
</comment>
<evidence type="ECO:0000256" key="5">
    <source>
        <dbReference type="ARBA" id="ARBA00022748"/>
    </source>
</evidence>
<dbReference type="Gene3D" id="1.10.8.640">
    <property type="entry name" value="Cytochrome C biogenesis protein"/>
    <property type="match status" value="1"/>
</dbReference>
<reference evidence="9 10" key="1">
    <citation type="submission" date="2016-12" db="EMBL/GenBank/DDBJ databases">
        <title>Draft genome of Tersicoccus phoenicis 1P05MA.</title>
        <authorList>
            <person name="Nakajima Y."/>
            <person name="Yoshizawa S."/>
            <person name="Nakamura K."/>
            <person name="Ogura Y."/>
            <person name="Hayashi T."/>
            <person name="Kogure K."/>
        </authorList>
    </citation>
    <scope>NUCLEOTIDE SEQUENCE [LARGE SCALE GENOMIC DNA]</scope>
    <source>
        <strain evidence="9 10">1p05MA</strain>
    </source>
</reference>
<feature type="transmembrane region" description="Helical" evidence="7">
    <location>
        <begin position="12"/>
        <end position="32"/>
    </location>
</feature>
<evidence type="ECO:0000313" key="10">
    <source>
        <dbReference type="Proteomes" id="UP000187085"/>
    </source>
</evidence>
<keyword evidence="7" id="KW-0812">Transmembrane</keyword>
<keyword evidence="4 7" id="KW-0732">Signal</keyword>
<keyword evidence="10" id="KW-1185">Reference proteome</keyword>
<dbReference type="GO" id="GO:0046872">
    <property type="term" value="F:metal ion binding"/>
    <property type="evidence" value="ECO:0007669"/>
    <property type="project" value="UniProtKB-KW"/>
</dbReference>
<dbReference type="Pfam" id="PF03918">
    <property type="entry name" value="CcmH"/>
    <property type="match status" value="1"/>
</dbReference>
<evidence type="ECO:0000259" key="8">
    <source>
        <dbReference type="Pfam" id="PF03918"/>
    </source>
</evidence>
<dbReference type="CDD" id="cd16378">
    <property type="entry name" value="CcmH_N"/>
    <property type="match status" value="1"/>
</dbReference>
<dbReference type="GO" id="GO:0005886">
    <property type="term" value="C:plasma membrane"/>
    <property type="evidence" value="ECO:0007669"/>
    <property type="project" value="TreeGrafter"/>
</dbReference>
<evidence type="ECO:0000256" key="2">
    <source>
        <dbReference type="ARBA" id="ARBA00022617"/>
    </source>
</evidence>
<evidence type="ECO:0000256" key="1">
    <source>
        <dbReference type="ARBA" id="ARBA00010342"/>
    </source>
</evidence>
<dbReference type="InterPro" id="IPR038297">
    <property type="entry name" value="CcmH/CycL/NrfF/Ccl2_sf"/>
</dbReference>
<dbReference type="GO" id="GO:0017004">
    <property type="term" value="P:cytochrome complex assembly"/>
    <property type="evidence" value="ECO:0007669"/>
    <property type="project" value="UniProtKB-KW"/>
</dbReference>
<dbReference type="AlphaFoldDB" id="A0A1R1L8I6"/>
<dbReference type="RefSeq" id="WP_076704535.1">
    <property type="nucleotide sequence ID" value="NZ_MRDE01000068.1"/>
</dbReference>
<keyword evidence="7" id="KW-1133">Transmembrane helix</keyword>
<name>A0A1R1L8I6_9MICC</name>
<dbReference type="OrthoDB" id="9804975at2"/>
<comment type="caution">
    <text evidence="9">The sequence shown here is derived from an EMBL/GenBank/DDBJ whole genome shotgun (WGS) entry which is preliminary data.</text>
</comment>
<feature type="transmembrane region" description="Helical" evidence="7">
    <location>
        <begin position="108"/>
        <end position="126"/>
    </location>
</feature>